<accession>A0ABP0GHE0</accession>
<evidence type="ECO:0000256" key="2">
    <source>
        <dbReference type="SAM" id="Coils"/>
    </source>
</evidence>
<protein>
    <recommendedName>
        <fullName evidence="8">Epidermal growth factor receptor substrate 15-like 1</fullName>
    </recommendedName>
</protein>
<evidence type="ECO:0000259" key="4">
    <source>
        <dbReference type="PROSITE" id="PS50031"/>
    </source>
</evidence>
<feature type="compositionally biased region" description="Low complexity" evidence="3">
    <location>
        <begin position="776"/>
        <end position="786"/>
    </location>
</feature>
<dbReference type="PROSITE" id="PS00018">
    <property type="entry name" value="EF_HAND_1"/>
    <property type="match status" value="1"/>
</dbReference>
<dbReference type="EMBL" id="CAWYQH010000108">
    <property type="protein sequence ID" value="CAK8689625.1"/>
    <property type="molecule type" value="Genomic_DNA"/>
</dbReference>
<dbReference type="PROSITE" id="PS50330">
    <property type="entry name" value="UIM"/>
    <property type="match status" value="2"/>
</dbReference>
<feature type="region of interest" description="Disordered" evidence="3">
    <location>
        <begin position="264"/>
        <end position="284"/>
    </location>
</feature>
<feature type="compositionally biased region" description="Polar residues" evidence="3">
    <location>
        <begin position="550"/>
        <end position="560"/>
    </location>
</feature>
<keyword evidence="7" id="KW-1185">Reference proteome</keyword>
<organism evidence="6 7">
    <name type="scientific">Clavelina lepadiformis</name>
    <name type="common">Light-bulb sea squirt</name>
    <name type="synonym">Ascidia lepadiformis</name>
    <dbReference type="NCBI Taxonomy" id="159417"/>
    <lineage>
        <taxon>Eukaryota</taxon>
        <taxon>Metazoa</taxon>
        <taxon>Chordata</taxon>
        <taxon>Tunicata</taxon>
        <taxon>Ascidiacea</taxon>
        <taxon>Aplousobranchia</taxon>
        <taxon>Clavelinidae</taxon>
        <taxon>Clavelina</taxon>
    </lineage>
</organism>
<evidence type="ECO:0000313" key="7">
    <source>
        <dbReference type="Proteomes" id="UP001642483"/>
    </source>
</evidence>
<feature type="compositionally biased region" description="Polar residues" evidence="3">
    <location>
        <begin position="274"/>
        <end position="284"/>
    </location>
</feature>
<evidence type="ECO:0000256" key="1">
    <source>
        <dbReference type="ARBA" id="ARBA00022837"/>
    </source>
</evidence>
<feature type="region of interest" description="Disordered" evidence="3">
    <location>
        <begin position="642"/>
        <end position="679"/>
    </location>
</feature>
<dbReference type="Pfam" id="PF12763">
    <property type="entry name" value="EH"/>
    <property type="match status" value="2"/>
</dbReference>
<evidence type="ECO:0000313" key="6">
    <source>
        <dbReference type="EMBL" id="CAK8689625.1"/>
    </source>
</evidence>
<feature type="compositionally biased region" description="Polar residues" evidence="3">
    <location>
        <begin position="105"/>
        <end position="119"/>
    </location>
</feature>
<feature type="region of interest" description="Disordered" evidence="3">
    <location>
        <begin position="704"/>
        <end position="833"/>
    </location>
</feature>
<feature type="domain" description="EH" evidence="4">
    <location>
        <begin position="179"/>
        <end position="267"/>
    </location>
</feature>
<feature type="compositionally biased region" description="Polar residues" evidence="3">
    <location>
        <begin position="704"/>
        <end position="715"/>
    </location>
</feature>
<dbReference type="PROSITE" id="PS50222">
    <property type="entry name" value="EF_HAND_2"/>
    <property type="match status" value="1"/>
</dbReference>
<comment type="caution">
    <text evidence="6">The sequence shown here is derived from an EMBL/GenBank/DDBJ whole genome shotgun (WGS) entry which is preliminary data.</text>
</comment>
<gene>
    <name evidence="6" type="ORF">CVLEPA_LOCUS21600</name>
</gene>
<dbReference type="PANTHER" id="PTHR11216">
    <property type="entry name" value="EH DOMAIN"/>
    <property type="match status" value="1"/>
</dbReference>
<dbReference type="SMART" id="SM00027">
    <property type="entry name" value="EH"/>
    <property type="match status" value="2"/>
</dbReference>
<feature type="compositionally biased region" description="Polar residues" evidence="3">
    <location>
        <begin position="567"/>
        <end position="589"/>
    </location>
</feature>
<dbReference type="PANTHER" id="PTHR11216:SF176">
    <property type="entry name" value="EPIDERMAL GROWTH FACTOR RECEPTOR PATHWAY SUBSTRATE CLONE 15, ISOFORM A"/>
    <property type="match status" value="1"/>
</dbReference>
<dbReference type="PROSITE" id="PS50031">
    <property type="entry name" value="EH"/>
    <property type="match status" value="2"/>
</dbReference>
<feature type="region of interest" description="Disordered" evidence="3">
    <location>
        <begin position="537"/>
        <end position="630"/>
    </location>
</feature>
<dbReference type="Gene3D" id="1.10.287.1490">
    <property type="match status" value="1"/>
</dbReference>
<dbReference type="SMART" id="SM00726">
    <property type="entry name" value="UIM"/>
    <property type="match status" value="2"/>
</dbReference>
<sequence>MAVVGSNMQSPWVIQGTEKSKYENIFESLGPVSGKLAGDKVKPVLLNSKLPVDVLGRVWELSDIDNDGFLDKEEFCVAMYLVYRAIEKDPVPSNLPADLIPPTKRPQQTVSGKSSSANRPTDHIPPGAVSVLPPLPSSPAALKRHGSISSSLSSVSPKHTSLTNNQASVSSNWVVSQADKIRFTGIFQQNKDPDNFINGVSARNVFVQSGLSQTVLAHVWNMCDQQQIGRLTQDQFVLAMHLISQKVKGVELPTHLTPEMITRSNHDSGFGDTGSMSDASSGIGDTSAMRELDALNQEIEELRREKEALTTEIQQKELAIKTASHEVQELQDTLDRDNSSLAQLECDKAEAHTRLEELEQQRNNLDTMLADVRLKVQEENENIKSLKAQIAAQEASVSQQEQDLRRVRSELTELKQEETQLEQRLEAGKQQQKNVDRSVKEVKGEIEKVQEQLHKLQEQQKSVNSNIEQYDKAVAALKSESDGDFKFNLDEATLNSITVSESVFSMGGMQENVEEIKSDLKEDPFKDDPFKNADPFGGSDPFGEADPFASTASTSVNTTDPFAGSDPFNTIAPSQPATSQNDPFKTSDSAFGFSSEPFGNSDAEISADPFAGQDPFASSQGFETGKSSSAFATDPFASTDAFSKLTSDKPSSDAFADMTKPTNETTTNETKPTQSLFDSGAFANAFQDTDNKDSSLFKDFDAFSTTKETTSSTDPWGSAFGGGEANSSAGNDPFGGDAFGSDTFGSDPFSSQATPSAVNTEGDSKDKQAPPRPHKPSSMSFPSLKSSKTKTDTKPKDGLKKTKHKQNAATEEDQLKWAQEESKREQERRFQLQKQEEADLALAIALSKQDGK</sequence>
<feature type="domain" description="EF-hand" evidence="5">
    <location>
        <begin position="50"/>
        <end position="85"/>
    </location>
</feature>
<dbReference type="InterPro" id="IPR003903">
    <property type="entry name" value="UIM_dom"/>
</dbReference>
<feature type="compositionally biased region" description="Polar residues" evidence="3">
    <location>
        <begin position="748"/>
        <end position="761"/>
    </location>
</feature>
<keyword evidence="2" id="KW-0175">Coiled coil</keyword>
<feature type="compositionally biased region" description="Polar residues" evidence="3">
    <location>
        <begin position="616"/>
        <end position="630"/>
    </location>
</feature>
<dbReference type="InterPro" id="IPR000261">
    <property type="entry name" value="EH_dom"/>
</dbReference>
<evidence type="ECO:0000256" key="3">
    <source>
        <dbReference type="SAM" id="MobiDB-lite"/>
    </source>
</evidence>
<dbReference type="SUPFAM" id="SSF47473">
    <property type="entry name" value="EF-hand"/>
    <property type="match status" value="2"/>
</dbReference>
<dbReference type="InterPro" id="IPR018247">
    <property type="entry name" value="EF_Hand_1_Ca_BS"/>
</dbReference>
<evidence type="ECO:0000259" key="5">
    <source>
        <dbReference type="PROSITE" id="PS50222"/>
    </source>
</evidence>
<feature type="region of interest" description="Disordered" evidence="3">
    <location>
        <begin position="93"/>
        <end position="144"/>
    </location>
</feature>
<feature type="domain" description="EH" evidence="4">
    <location>
        <begin position="18"/>
        <end position="106"/>
    </location>
</feature>
<dbReference type="InterPro" id="IPR011992">
    <property type="entry name" value="EF-hand-dom_pair"/>
</dbReference>
<feature type="coiled-coil region" evidence="2">
    <location>
        <begin position="285"/>
        <end position="473"/>
    </location>
</feature>
<feature type="compositionally biased region" description="Basic and acidic residues" evidence="3">
    <location>
        <begin position="813"/>
        <end position="833"/>
    </location>
</feature>
<name>A0ABP0GHE0_CLALP</name>
<feature type="compositionally biased region" description="Low complexity" evidence="3">
    <location>
        <begin position="659"/>
        <end position="673"/>
    </location>
</feature>
<reference evidence="6 7" key="1">
    <citation type="submission" date="2024-02" db="EMBL/GenBank/DDBJ databases">
        <authorList>
            <person name="Daric V."/>
            <person name="Darras S."/>
        </authorList>
    </citation>
    <scope>NUCLEOTIDE SEQUENCE [LARGE SCALE GENOMIC DNA]</scope>
</reference>
<dbReference type="InterPro" id="IPR002048">
    <property type="entry name" value="EF_hand_dom"/>
</dbReference>
<dbReference type="SMART" id="SM00054">
    <property type="entry name" value="EFh"/>
    <property type="match status" value="2"/>
</dbReference>
<proteinExistence type="predicted"/>
<keyword evidence="1" id="KW-0106">Calcium</keyword>
<dbReference type="Gene3D" id="1.10.238.10">
    <property type="entry name" value="EF-hand"/>
    <property type="match status" value="2"/>
</dbReference>
<feature type="compositionally biased region" description="Basic and acidic residues" evidence="3">
    <location>
        <begin position="789"/>
        <end position="800"/>
    </location>
</feature>
<evidence type="ECO:0008006" key="8">
    <source>
        <dbReference type="Google" id="ProtNLM"/>
    </source>
</evidence>
<dbReference type="Proteomes" id="UP001642483">
    <property type="component" value="Unassembled WGS sequence"/>
</dbReference>
<dbReference type="CDD" id="cd00052">
    <property type="entry name" value="EH"/>
    <property type="match status" value="2"/>
</dbReference>